<evidence type="ECO:0000313" key="2">
    <source>
        <dbReference type="Proteomes" id="UP000062317"/>
    </source>
</evidence>
<comment type="caution">
    <text evidence="1">The sequence shown here is derived from an EMBL/GenBank/DDBJ whole genome shotgun (WGS) entry which is preliminary data.</text>
</comment>
<dbReference type="EMBL" id="LPEQ01000113">
    <property type="protein sequence ID" value="KVV40963.1"/>
    <property type="molecule type" value="Genomic_DNA"/>
</dbReference>
<proteinExistence type="predicted"/>
<evidence type="ECO:0000313" key="1">
    <source>
        <dbReference type="EMBL" id="KVV40963.1"/>
    </source>
</evidence>
<protein>
    <submittedName>
        <fullName evidence="1">Uncharacterized protein</fullName>
    </submittedName>
</protein>
<sequence>MAHTTNVTPLRQNDEASDFEKRLASRFGITQAQLHAALKPLFLLMYDHGIENVSIARNGMKAVVSVDGESL</sequence>
<name>A0A105V486_9BURK</name>
<reference evidence="1 2" key="1">
    <citation type="submission" date="2015-11" db="EMBL/GenBank/DDBJ databases">
        <title>Expanding the genomic diversity of Burkholderia species for the development of highly accurate diagnostics.</title>
        <authorList>
            <person name="Sahl J."/>
            <person name="Keim P."/>
            <person name="Wagner D."/>
        </authorList>
    </citation>
    <scope>NUCLEOTIDE SEQUENCE [LARGE SCALE GENOMIC DNA]</scope>
    <source>
        <strain evidence="1 2">MSMB1301WGS</strain>
    </source>
</reference>
<dbReference type="Proteomes" id="UP000062317">
    <property type="component" value="Unassembled WGS sequence"/>
</dbReference>
<organism evidence="1 2">
    <name type="scientific">Burkholderia territorii</name>
    <dbReference type="NCBI Taxonomy" id="1503055"/>
    <lineage>
        <taxon>Bacteria</taxon>
        <taxon>Pseudomonadati</taxon>
        <taxon>Pseudomonadota</taxon>
        <taxon>Betaproteobacteria</taxon>
        <taxon>Burkholderiales</taxon>
        <taxon>Burkholderiaceae</taxon>
        <taxon>Burkholderia</taxon>
        <taxon>Burkholderia cepacia complex</taxon>
    </lineage>
</organism>
<gene>
    <name evidence="1" type="ORF">WT27_13665</name>
</gene>
<dbReference type="RefSeq" id="WP_060108284.1">
    <property type="nucleotide sequence ID" value="NZ_LPEQ01000113.1"/>
</dbReference>
<keyword evidence="2" id="KW-1185">Reference proteome</keyword>
<accession>A0A105V486</accession>
<dbReference type="AlphaFoldDB" id="A0A105V486"/>